<evidence type="ECO:0000313" key="2">
    <source>
        <dbReference type="Proteomes" id="UP000293547"/>
    </source>
</evidence>
<dbReference type="Proteomes" id="UP000293547">
    <property type="component" value="Unassembled WGS sequence"/>
</dbReference>
<gene>
    <name evidence="1" type="ORF">AG0111_0g2061</name>
</gene>
<evidence type="ECO:0000313" key="1">
    <source>
        <dbReference type="EMBL" id="KAB2109984.1"/>
    </source>
</evidence>
<proteinExistence type="predicted"/>
<comment type="caution">
    <text evidence="1">The sequence shown here is derived from an EMBL/GenBank/DDBJ whole genome shotgun (WGS) entry which is preliminary data.</text>
</comment>
<accession>A0ACB6FZZ8</accession>
<protein>
    <submittedName>
        <fullName evidence="1">Uncharacterized protein</fullName>
    </submittedName>
</protein>
<organism evidence="1 2">
    <name type="scientific">Alternaria gaisen</name>
    <dbReference type="NCBI Taxonomy" id="167740"/>
    <lineage>
        <taxon>Eukaryota</taxon>
        <taxon>Fungi</taxon>
        <taxon>Dikarya</taxon>
        <taxon>Ascomycota</taxon>
        <taxon>Pezizomycotina</taxon>
        <taxon>Dothideomycetes</taxon>
        <taxon>Pleosporomycetidae</taxon>
        <taxon>Pleosporales</taxon>
        <taxon>Pleosporineae</taxon>
        <taxon>Pleosporaceae</taxon>
        <taxon>Alternaria</taxon>
        <taxon>Alternaria sect. Alternaria</taxon>
    </lineage>
</organism>
<name>A0ACB6FZZ8_9PLEO</name>
<dbReference type="EMBL" id="PDWZ02000001">
    <property type="protein sequence ID" value="KAB2109984.1"/>
    <property type="molecule type" value="Genomic_DNA"/>
</dbReference>
<keyword evidence="2" id="KW-1185">Reference proteome</keyword>
<reference evidence="1 2" key="1">
    <citation type="journal article" date="2019" name="bioRxiv">
        <title>Genomics, evolutionary history and diagnostics of the Alternaria alternata species group including apple and Asian pear pathotypes.</title>
        <authorList>
            <person name="Armitage A.D."/>
            <person name="Cockerton H.M."/>
            <person name="Sreenivasaprasad S."/>
            <person name="Woodhall J.W."/>
            <person name="Lane C.R."/>
            <person name="Harrison R.J."/>
            <person name="Clarkson J.P."/>
        </authorList>
    </citation>
    <scope>NUCLEOTIDE SEQUENCE [LARGE SCALE GENOMIC DNA]</scope>
    <source>
        <strain evidence="1 2">FERA 650</strain>
    </source>
</reference>
<sequence>MLLKTTHTSREYSKNCCSFHKTVNMYDNAELGLTLSERACTVWVPQTIHSSGSDGGQPRLKDVQQGRRKVSVLVLTEELQEKIQIALALGCAYKRSQKSVKRWKHEILVEQADNDGTIESIKHRWNIKRTDIRPDKEPTGWQKKTLEKLARDLERLKLNGRILDGKIAALDKDLAHTLNRWREAWTDVQKILVEVWRNAGQLRSDEDPSVSNERPVNEVSSKSKAKDKKAHSDRVGAKDSSIVLSESDRPAQRVSERRQNKVSD</sequence>